<dbReference type="Proteomes" id="UP000011715">
    <property type="component" value="Unassembled WGS sequence"/>
</dbReference>
<dbReference type="EMBL" id="GL876974">
    <property type="protein sequence ID" value="KLU90224.1"/>
    <property type="molecule type" value="Genomic_DNA"/>
</dbReference>
<reference evidence="4" key="1">
    <citation type="submission" date="2010-05" db="EMBL/GenBank/DDBJ databases">
        <title>The genome sequence of Magnaporthe poae strain ATCC 64411.</title>
        <authorList>
            <person name="Ma L.-J."/>
            <person name="Dead R."/>
            <person name="Young S."/>
            <person name="Zeng Q."/>
            <person name="Koehrsen M."/>
            <person name="Alvarado L."/>
            <person name="Berlin A."/>
            <person name="Chapman S.B."/>
            <person name="Chen Z."/>
            <person name="Freedman E."/>
            <person name="Gellesch M."/>
            <person name="Goldberg J."/>
            <person name="Griggs A."/>
            <person name="Gujja S."/>
            <person name="Heilman E.R."/>
            <person name="Heiman D."/>
            <person name="Hepburn T."/>
            <person name="Howarth C."/>
            <person name="Jen D."/>
            <person name="Larson L."/>
            <person name="Mehta T."/>
            <person name="Neiman D."/>
            <person name="Pearson M."/>
            <person name="Roberts A."/>
            <person name="Saif S."/>
            <person name="Shea T."/>
            <person name="Shenoy N."/>
            <person name="Sisk P."/>
            <person name="Stolte C."/>
            <person name="Sykes S."/>
            <person name="Walk T."/>
            <person name="White J."/>
            <person name="Yandava C."/>
            <person name="Haas B."/>
            <person name="Nusbaum C."/>
            <person name="Birren B."/>
        </authorList>
    </citation>
    <scope>NUCLEOTIDE SEQUENCE [LARGE SCALE GENOMIC DNA]</scope>
    <source>
        <strain evidence="4">ATCC 64411 / 73-15</strain>
    </source>
</reference>
<dbReference type="EMBL" id="ADBL01002251">
    <property type="status" value="NOT_ANNOTATED_CDS"/>
    <property type="molecule type" value="Genomic_DNA"/>
</dbReference>
<evidence type="ECO:0000313" key="2">
    <source>
        <dbReference type="EMBL" id="KLU90224.1"/>
    </source>
</evidence>
<sequence>MCWQVTGLNSARGWASSVGTAGTRAIMPPRRRDGKISGARRPPEHKNDSQPPPKPSTGPITTALLLQCFGFGQPNQTEELTSTLAQRWTLYRPGDRPDYGALPGSGTPSSYAIALPENTGSTSLIGQFRLPIANGSDAIGNMDSNVLSVCPGGKGGVIASFRQAIDKDNMPEVTGRFKVRPLA</sequence>
<reference evidence="2" key="3">
    <citation type="submission" date="2011-03" db="EMBL/GenBank/DDBJ databases">
        <title>Annotation of Magnaporthe poae ATCC 64411.</title>
        <authorList>
            <person name="Ma L.-J."/>
            <person name="Dead R."/>
            <person name="Young S.K."/>
            <person name="Zeng Q."/>
            <person name="Gargeya S."/>
            <person name="Fitzgerald M."/>
            <person name="Haas B."/>
            <person name="Abouelleil A."/>
            <person name="Alvarado L."/>
            <person name="Arachchi H.M."/>
            <person name="Berlin A."/>
            <person name="Brown A."/>
            <person name="Chapman S.B."/>
            <person name="Chen Z."/>
            <person name="Dunbar C."/>
            <person name="Freedman E."/>
            <person name="Gearin G."/>
            <person name="Gellesch M."/>
            <person name="Goldberg J."/>
            <person name="Griggs A."/>
            <person name="Gujja S."/>
            <person name="Heiman D."/>
            <person name="Howarth C."/>
            <person name="Larson L."/>
            <person name="Lui A."/>
            <person name="MacDonald P.J.P."/>
            <person name="Mehta T."/>
            <person name="Montmayeur A."/>
            <person name="Murphy C."/>
            <person name="Neiman D."/>
            <person name="Pearson M."/>
            <person name="Priest M."/>
            <person name="Roberts A."/>
            <person name="Saif S."/>
            <person name="Shea T."/>
            <person name="Shenoy N."/>
            <person name="Sisk P."/>
            <person name="Stolte C."/>
            <person name="Sykes S."/>
            <person name="Yandava C."/>
            <person name="Wortman J."/>
            <person name="Nusbaum C."/>
            <person name="Birren B."/>
        </authorList>
    </citation>
    <scope>NUCLEOTIDE SEQUENCE</scope>
    <source>
        <strain evidence="2">ATCC 64411</strain>
    </source>
</reference>
<keyword evidence="4" id="KW-1185">Reference proteome</keyword>
<organism evidence="3 4">
    <name type="scientific">Magnaporthiopsis poae (strain ATCC 64411 / 73-15)</name>
    <name type="common">Kentucky bluegrass fungus</name>
    <name type="synonym">Magnaporthe poae</name>
    <dbReference type="NCBI Taxonomy" id="644358"/>
    <lineage>
        <taxon>Eukaryota</taxon>
        <taxon>Fungi</taxon>
        <taxon>Dikarya</taxon>
        <taxon>Ascomycota</taxon>
        <taxon>Pezizomycotina</taxon>
        <taxon>Sordariomycetes</taxon>
        <taxon>Sordariomycetidae</taxon>
        <taxon>Magnaporthales</taxon>
        <taxon>Magnaporthaceae</taxon>
        <taxon>Magnaporthiopsis</taxon>
    </lineage>
</organism>
<dbReference type="VEuPathDB" id="FungiDB:MAPG_09188"/>
<evidence type="ECO:0000313" key="4">
    <source>
        <dbReference type="Proteomes" id="UP000011715"/>
    </source>
</evidence>
<reference evidence="3" key="5">
    <citation type="submission" date="2015-06" db="UniProtKB">
        <authorList>
            <consortium name="EnsemblFungi"/>
        </authorList>
    </citation>
    <scope>IDENTIFICATION</scope>
    <source>
        <strain evidence="3">ATCC 64411</strain>
    </source>
</reference>
<evidence type="ECO:0000313" key="3">
    <source>
        <dbReference type="EnsemblFungi" id="MAPG_09188T0"/>
    </source>
</evidence>
<dbReference type="OrthoDB" id="413885at2759"/>
<dbReference type="AlphaFoldDB" id="A0A0C4E9A9"/>
<dbReference type="EnsemblFungi" id="MAPG_09188T0">
    <property type="protein sequence ID" value="MAPG_09188T0"/>
    <property type="gene ID" value="MAPG_09188"/>
</dbReference>
<reference evidence="3" key="4">
    <citation type="journal article" date="2015" name="G3 (Bethesda)">
        <title>Genome sequences of three phytopathogenic species of the Magnaporthaceae family of fungi.</title>
        <authorList>
            <person name="Okagaki L.H."/>
            <person name="Nunes C.C."/>
            <person name="Sailsbery J."/>
            <person name="Clay B."/>
            <person name="Brown D."/>
            <person name="John T."/>
            <person name="Oh Y."/>
            <person name="Young N."/>
            <person name="Fitzgerald M."/>
            <person name="Haas B.J."/>
            <person name="Zeng Q."/>
            <person name="Young S."/>
            <person name="Adiconis X."/>
            <person name="Fan L."/>
            <person name="Levin J.Z."/>
            <person name="Mitchell T.K."/>
            <person name="Okubara P.A."/>
            <person name="Farman M.L."/>
            <person name="Kohn L.M."/>
            <person name="Birren B."/>
            <person name="Ma L.-J."/>
            <person name="Dean R.A."/>
        </authorList>
    </citation>
    <scope>NUCLEOTIDE SEQUENCE</scope>
    <source>
        <strain evidence="3">ATCC 64411 / 73-15</strain>
    </source>
</reference>
<accession>A0A0C4E9A9</accession>
<feature type="compositionally biased region" description="Basic and acidic residues" evidence="1">
    <location>
        <begin position="30"/>
        <end position="48"/>
    </location>
</feature>
<reference evidence="2" key="2">
    <citation type="submission" date="2010-05" db="EMBL/GenBank/DDBJ databases">
        <title>The Genome Sequence of Magnaporthe poae strain ATCC 64411.</title>
        <authorList>
            <consortium name="The Broad Institute Genome Sequencing Platform"/>
            <consortium name="Broad Institute Genome Sequencing Center for Infectious Disease"/>
            <person name="Ma L.-J."/>
            <person name="Dead R."/>
            <person name="Young S."/>
            <person name="Zeng Q."/>
            <person name="Koehrsen M."/>
            <person name="Alvarado L."/>
            <person name="Berlin A."/>
            <person name="Chapman S.B."/>
            <person name="Chen Z."/>
            <person name="Freedman E."/>
            <person name="Gellesch M."/>
            <person name="Goldberg J."/>
            <person name="Griggs A."/>
            <person name="Gujja S."/>
            <person name="Heilman E.R."/>
            <person name="Heiman D."/>
            <person name="Hepburn T."/>
            <person name="Howarth C."/>
            <person name="Jen D."/>
            <person name="Larson L."/>
            <person name="Mehta T."/>
            <person name="Neiman D."/>
            <person name="Pearson M."/>
            <person name="Roberts A."/>
            <person name="Saif S."/>
            <person name="Shea T."/>
            <person name="Shenoy N."/>
            <person name="Sisk P."/>
            <person name="Stolte C."/>
            <person name="Sykes S."/>
            <person name="Walk T."/>
            <person name="White J."/>
            <person name="Yandava C."/>
            <person name="Haas B."/>
            <person name="Nusbaum C."/>
            <person name="Birren B."/>
        </authorList>
    </citation>
    <scope>NUCLEOTIDE SEQUENCE</scope>
    <source>
        <strain evidence="2">ATCC 64411</strain>
    </source>
</reference>
<gene>
    <name evidence="2" type="ORF">MAPG_09188</name>
</gene>
<name>A0A0C4E9A9_MAGP6</name>
<dbReference type="eggNOG" id="ENOG502SMEZ">
    <property type="taxonomic scope" value="Eukaryota"/>
</dbReference>
<evidence type="ECO:0000256" key="1">
    <source>
        <dbReference type="SAM" id="MobiDB-lite"/>
    </source>
</evidence>
<protein>
    <submittedName>
        <fullName evidence="2 3">Uncharacterized protein</fullName>
    </submittedName>
</protein>
<dbReference type="STRING" id="644358.A0A0C4E9A9"/>
<feature type="region of interest" description="Disordered" evidence="1">
    <location>
        <begin position="14"/>
        <end position="59"/>
    </location>
</feature>
<proteinExistence type="predicted"/>